<evidence type="ECO:0000256" key="1">
    <source>
        <dbReference type="SAM" id="Phobius"/>
    </source>
</evidence>
<reference evidence="2" key="1">
    <citation type="submission" date="2020-11" db="EMBL/GenBank/DDBJ databases">
        <authorList>
            <person name="Whiteford S."/>
        </authorList>
    </citation>
    <scope>NUCLEOTIDE SEQUENCE</scope>
</reference>
<comment type="caution">
    <text evidence="2">The sequence shown here is derived from an EMBL/GenBank/DDBJ whole genome shotgun (WGS) entry which is preliminary data.</text>
</comment>
<keyword evidence="1" id="KW-0472">Membrane</keyword>
<feature type="transmembrane region" description="Helical" evidence="1">
    <location>
        <begin position="75"/>
        <end position="99"/>
    </location>
</feature>
<dbReference type="AlphaFoldDB" id="A0A8S4DDS8"/>
<name>A0A8S4DDS8_PLUXY</name>
<dbReference type="EMBL" id="CAJHNJ030000004">
    <property type="protein sequence ID" value="CAG9095439.1"/>
    <property type="molecule type" value="Genomic_DNA"/>
</dbReference>
<accession>A0A8S4DDS8</accession>
<evidence type="ECO:0000313" key="3">
    <source>
        <dbReference type="Proteomes" id="UP000653454"/>
    </source>
</evidence>
<protein>
    <submittedName>
        <fullName evidence="2">(diamondback moth) hypothetical protein</fullName>
    </submittedName>
</protein>
<keyword evidence="1" id="KW-1133">Transmembrane helix</keyword>
<keyword evidence="3" id="KW-1185">Reference proteome</keyword>
<sequence>MISKFLCGPVRLTPINLLLARGNYVLSSRVLTPMLGVRSSELLKKRTMRLIPPDQYDDPNYKIPNRFRLGYALRVYWEIIPLITCCAISIFLVIGYTLWCFKHKVDLVFWNPRDSNVSRTMDLRHPTVHKIITIHQEYPPWPEMQAVLDKMKAKERKEADREGGGDERC</sequence>
<gene>
    <name evidence="2" type="ORF">PLXY2_LOCUS1540</name>
</gene>
<dbReference type="Proteomes" id="UP000653454">
    <property type="component" value="Unassembled WGS sequence"/>
</dbReference>
<keyword evidence="1" id="KW-0812">Transmembrane</keyword>
<evidence type="ECO:0000313" key="2">
    <source>
        <dbReference type="EMBL" id="CAG9095439.1"/>
    </source>
</evidence>
<organism evidence="2 3">
    <name type="scientific">Plutella xylostella</name>
    <name type="common">Diamondback moth</name>
    <name type="synonym">Plutella maculipennis</name>
    <dbReference type="NCBI Taxonomy" id="51655"/>
    <lineage>
        <taxon>Eukaryota</taxon>
        <taxon>Metazoa</taxon>
        <taxon>Ecdysozoa</taxon>
        <taxon>Arthropoda</taxon>
        <taxon>Hexapoda</taxon>
        <taxon>Insecta</taxon>
        <taxon>Pterygota</taxon>
        <taxon>Neoptera</taxon>
        <taxon>Endopterygota</taxon>
        <taxon>Lepidoptera</taxon>
        <taxon>Glossata</taxon>
        <taxon>Ditrysia</taxon>
        <taxon>Yponomeutoidea</taxon>
        <taxon>Plutellidae</taxon>
        <taxon>Plutella</taxon>
    </lineage>
</organism>
<proteinExistence type="predicted"/>